<comment type="caution">
    <text evidence="3">The sequence shown here is derived from an EMBL/GenBank/DDBJ whole genome shotgun (WGS) entry which is preliminary data.</text>
</comment>
<dbReference type="InterPro" id="IPR006553">
    <property type="entry name" value="Leu-rich_rpt_Cys-con_subtyp"/>
</dbReference>
<dbReference type="STRING" id="1348612.A0A397JFW6"/>
<proteinExistence type="predicted"/>
<dbReference type="InterPro" id="IPR032675">
    <property type="entry name" value="LRR_dom_sf"/>
</dbReference>
<dbReference type="SUPFAM" id="SSF52047">
    <property type="entry name" value="RNI-like"/>
    <property type="match status" value="1"/>
</dbReference>
<reference evidence="3 4" key="1">
    <citation type="submission" date="2018-08" db="EMBL/GenBank/DDBJ databases">
        <title>Genome and evolution of the arbuscular mycorrhizal fungus Diversispora epigaea (formerly Glomus versiforme) and its bacterial endosymbionts.</title>
        <authorList>
            <person name="Sun X."/>
            <person name="Fei Z."/>
            <person name="Harrison M."/>
        </authorList>
    </citation>
    <scope>NUCLEOTIDE SEQUENCE [LARGE SCALE GENOMIC DNA]</scope>
    <source>
        <strain evidence="3 4">IT104</strain>
    </source>
</reference>
<dbReference type="EMBL" id="PQFF01000036">
    <property type="protein sequence ID" value="RHZ87235.1"/>
    <property type="molecule type" value="Genomic_DNA"/>
</dbReference>
<dbReference type="GO" id="GO:0005737">
    <property type="term" value="C:cytoplasm"/>
    <property type="evidence" value="ECO:0007669"/>
    <property type="project" value="TreeGrafter"/>
</dbReference>
<keyword evidence="4" id="KW-1185">Reference proteome</keyword>
<dbReference type="InterPro" id="IPR001611">
    <property type="entry name" value="Leu-rich_rpt"/>
</dbReference>
<dbReference type="Pfam" id="PF13516">
    <property type="entry name" value="LRR_6"/>
    <property type="match status" value="1"/>
</dbReference>
<gene>
    <name evidence="3" type="ORF">Glove_38g82</name>
</gene>
<sequence>MCEDRVQSAIPPEIKHHTQYLFQLHLSGYRVSSDELYKITRSCPNLRHLKIKWCCSLSDRDISEIAQICSLESIIVSCNSRGIKRSSRLTNMGDTTLFACLCTNFRYLKLGYNKHITDASIIEIAQNCIHLEYFGLRESNITDASLKQIAESCSKLLILSLVGCQKITDEGICAITLTCSNMQKYVLENCEEITDTSVKKIAQSNPKFKYLNLNGCELVSDKSVCKIIQLCPNLEGLQIECCNISDVSMIALANLRNLQKLNIEDCEKISTNAIITSQNKNPTLDIFVLLSLIGMKEEKMPIFVYNIDETSSKSSE</sequence>
<accession>A0A397JFW6</accession>
<name>A0A397JFW6_9GLOM</name>
<dbReference type="Proteomes" id="UP000266861">
    <property type="component" value="Unassembled WGS sequence"/>
</dbReference>
<dbReference type="OrthoDB" id="550575at2759"/>
<dbReference type="AlphaFoldDB" id="A0A397JFW6"/>
<evidence type="ECO:0000313" key="3">
    <source>
        <dbReference type="EMBL" id="RHZ87235.1"/>
    </source>
</evidence>
<evidence type="ECO:0000256" key="1">
    <source>
        <dbReference type="ARBA" id="ARBA00022786"/>
    </source>
</evidence>
<dbReference type="Gene3D" id="3.80.10.10">
    <property type="entry name" value="Ribonuclease Inhibitor"/>
    <property type="match status" value="1"/>
</dbReference>
<protein>
    <recommendedName>
        <fullName evidence="2">F-box/LRR-repeat protein 15-like leucin rich repeat domain-containing protein</fullName>
    </recommendedName>
</protein>
<dbReference type="PANTHER" id="PTHR13382">
    <property type="entry name" value="MITOCHONDRIAL ATP SYNTHASE COUPLING FACTOR B"/>
    <property type="match status" value="1"/>
</dbReference>
<dbReference type="InterPro" id="IPR057207">
    <property type="entry name" value="FBXL15_LRR"/>
</dbReference>
<keyword evidence="1" id="KW-0833">Ubl conjugation pathway</keyword>
<evidence type="ECO:0000313" key="4">
    <source>
        <dbReference type="Proteomes" id="UP000266861"/>
    </source>
</evidence>
<dbReference type="Pfam" id="PF25372">
    <property type="entry name" value="DUF7885"/>
    <property type="match status" value="1"/>
</dbReference>
<evidence type="ECO:0000259" key="2">
    <source>
        <dbReference type="Pfam" id="PF25372"/>
    </source>
</evidence>
<organism evidence="3 4">
    <name type="scientific">Diversispora epigaea</name>
    <dbReference type="NCBI Taxonomy" id="1348612"/>
    <lineage>
        <taxon>Eukaryota</taxon>
        <taxon>Fungi</taxon>
        <taxon>Fungi incertae sedis</taxon>
        <taxon>Mucoromycota</taxon>
        <taxon>Glomeromycotina</taxon>
        <taxon>Glomeromycetes</taxon>
        <taxon>Diversisporales</taxon>
        <taxon>Diversisporaceae</taxon>
        <taxon>Diversispora</taxon>
    </lineage>
</organism>
<dbReference type="SMART" id="SM00367">
    <property type="entry name" value="LRR_CC"/>
    <property type="match status" value="8"/>
</dbReference>
<dbReference type="InterPro" id="IPR050648">
    <property type="entry name" value="F-box_LRR-repeat"/>
</dbReference>
<feature type="domain" description="F-box/LRR-repeat protein 15-like leucin rich repeat" evidence="2">
    <location>
        <begin position="21"/>
        <end position="225"/>
    </location>
</feature>